<dbReference type="Proteomes" id="UP000823636">
    <property type="component" value="Unassembled WGS sequence"/>
</dbReference>
<dbReference type="InterPro" id="IPR006287">
    <property type="entry name" value="DJ-1"/>
</dbReference>
<dbReference type="InterPro" id="IPR029062">
    <property type="entry name" value="Class_I_gatase-like"/>
</dbReference>
<dbReference type="AlphaFoldDB" id="A0A9D9H357"/>
<comment type="caution">
    <text evidence="2">The sequence shown here is derived from an EMBL/GenBank/DDBJ whole genome shotgun (WGS) entry which is preliminary data.</text>
</comment>
<proteinExistence type="predicted"/>
<evidence type="ECO:0000313" key="3">
    <source>
        <dbReference type="Proteomes" id="UP000823636"/>
    </source>
</evidence>
<dbReference type="PANTHER" id="PTHR48094">
    <property type="entry name" value="PROTEIN/NUCLEIC ACID DEGLYCASE DJ-1-RELATED"/>
    <property type="match status" value="1"/>
</dbReference>
<reference evidence="2" key="2">
    <citation type="journal article" date="2021" name="PeerJ">
        <title>Extensive microbial diversity within the chicken gut microbiome revealed by metagenomics and culture.</title>
        <authorList>
            <person name="Gilroy R."/>
            <person name="Ravi A."/>
            <person name="Getino M."/>
            <person name="Pursley I."/>
            <person name="Horton D.L."/>
            <person name="Alikhan N.F."/>
            <person name="Baker D."/>
            <person name="Gharbi K."/>
            <person name="Hall N."/>
            <person name="Watson M."/>
            <person name="Adriaenssens E.M."/>
            <person name="Foster-Nyarko E."/>
            <person name="Jarju S."/>
            <person name="Secka A."/>
            <person name="Antonio M."/>
            <person name="Oren A."/>
            <person name="Chaudhuri R.R."/>
            <person name="La Ragione R."/>
            <person name="Hildebrand F."/>
            <person name="Pallen M.J."/>
        </authorList>
    </citation>
    <scope>NUCLEOTIDE SEQUENCE</scope>
    <source>
        <strain evidence="2">G3-4614</strain>
    </source>
</reference>
<reference evidence="2" key="1">
    <citation type="submission" date="2020-10" db="EMBL/GenBank/DDBJ databases">
        <authorList>
            <person name="Gilroy R."/>
        </authorList>
    </citation>
    <scope>NUCLEOTIDE SEQUENCE</scope>
    <source>
        <strain evidence="2">G3-4614</strain>
    </source>
</reference>
<sequence length="182" mass="19189">MKKSFVFMAEGFEEIEALTVVDMLRRAAMPVSMVSITDEYDVQGAHGVTILADETISEADFSDAEWLILPGGMPGSSNLGACAPLAEILKAQNEAGGYIAAICAAPFVLGQNGILKGKRATCYPGFEDRLTGAEYTAAQVERDGNIITGNGPAQAISFAAAIIEKSLGAPTARRILEGMMRI</sequence>
<dbReference type="Pfam" id="PF01965">
    <property type="entry name" value="DJ-1_PfpI"/>
    <property type="match status" value="1"/>
</dbReference>
<dbReference type="InterPro" id="IPR050325">
    <property type="entry name" value="Prot/Nucl_acid_deglycase"/>
</dbReference>
<evidence type="ECO:0000259" key="1">
    <source>
        <dbReference type="Pfam" id="PF01965"/>
    </source>
</evidence>
<dbReference type="EMBL" id="JADIMW010000008">
    <property type="protein sequence ID" value="MBO8437450.1"/>
    <property type="molecule type" value="Genomic_DNA"/>
</dbReference>
<evidence type="ECO:0000313" key="2">
    <source>
        <dbReference type="EMBL" id="MBO8437450.1"/>
    </source>
</evidence>
<dbReference type="NCBIfam" id="TIGR01383">
    <property type="entry name" value="not_thiJ"/>
    <property type="match status" value="1"/>
</dbReference>
<name>A0A9D9H357_9BACT</name>
<protein>
    <submittedName>
        <fullName evidence="2">DJ-1/PfpI family protein</fullName>
    </submittedName>
</protein>
<dbReference type="GO" id="GO:0005737">
    <property type="term" value="C:cytoplasm"/>
    <property type="evidence" value="ECO:0007669"/>
    <property type="project" value="TreeGrafter"/>
</dbReference>
<dbReference type="InterPro" id="IPR002818">
    <property type="entry name" value="DJ-1/PfpI"/>
</dbReference>
<gene>
    <name evidence="2" type="ORF">IAC54_00935</name>
</gene>
<dbReference type="CDD" id="cd03135">
    <property type="entry name" value="GATase1_DJ-1"/>
    <property type="match status" value="1"/>
</dbReference>
<dbReference type="SUPFAM" id="SSF52317">
    <property type="entry name" value="Class I glutamine amidotransferase-like"/>
    <property type="match status" value="1"/>
</dbReference>
<feature type="domain" description="DJ-1/PfpI" evidence="1">
    <location>
        <begin position="3"/>
        <end position="164"/>
    </location>
</feature>
<organism evidence="2 3">
    <name type="scientific">Candidatus Caccoplasma merdipullorum</name>
    <dbReference type="NCBI Taxonomy" id="2840718"/>
    <lineage>
        <taxon>Bacteria</taxon>
        <taxon>Pseudomonadati</taxon>
        <taxon>Bacteroidota</taxon>
        <taxon>Bacteroidia</taxon>
        <taxon>Bacteroidales</taxon>
        <taxon>Bacteroidaceae</taxon>
        <taxon>Bacteroidaceae incertae sedis</taxon>
        <taxon>Candidatus Caccoplasma</taxon>
    </lineage>
</organism>
<accession>A0A9D9H357</accession>
<dbReference type="PANTHER" id="PTHR48094:SF12">
    <property type="entry name" value="PARKINSON DISEASE PROTEIN 7 HOMOLOG"/>
    <property type="match status" value="1"/>
</dbReference>
<dbReference type="Gene3D" id="3.40.50.880">
    <property type="match status" value="1"/>
</dbReference>